<feature type="transmembrane region" description="Helical" evidence="3">
    <location>
        <begin position="9"/>
        <end position="28"/>
    </location>
</feature>
<dbReference type="Proteomes" id="UP000095727">
    <property type="component" value="Unassembled WGS sequence"/>
</dbReference>
<gene>
    <name evidence="4" type="ORF">ERS852574_00776</name>
</gene>
<evidence type="ECO:0000256" key="2">
    <source>
        <dbReference type="PIRSR" id="PIRSR605754-1"/>
    </source>
</evidence>
<sequence>MKKKSSYRWLIWIILAVVLIGVALMHILPPYIDRWKSARDYDKLAEEYVNDESEPNDGKQKKKDWWATDVKVEFDKLKAENPDAIGWIRFDNQDELGINYPILYSGDNQKYLRTDLHGNSHIAGCIFLEGLNKSDFSDYYNIIYGHNMNDGSMFGSLKKYKDDGFWKENQYFTVYSETTAYRYRIFSYEDAVNGGDVYKVGYQPGEEYQKFIDQMIKDSDVDTGVKPQTSNKILTLSTCTGNGYSKRLAIHAVCVDAQTTDESKLKETGN</sequence>
<organism evidence="4 5">
    <name type="scientific">Coprococcus comes</name>
    <dbReference type="NCBI Taxonomy" id="410072"/>
    <lineage>
        <taxon>Bacteria</taxon>
        <taxon>Bacillati</taxon>
        <taxon>Bacillota</taxon>
        <taxon>Clostridia</taxon>
        <taxon>Lachnospirales</taxon>
        <taxon>Lachnospiraceae</taxon>
        <taxon>Coprococcus</taxon>
    </lineage>
</organism>
<feature type="active site" description="Acyl-thioester intermediate" evidence="2">
    <location>
        <position position="239"/>
    </location>
</feature>
<dbReference type="NCBIfam" id="TIGR03064">
    <property type="entry name" value="sortase_srtB"/>
    <property type="match status" value="1"/>
</dbReference>
<evidence type="ECO:0000256" key="1">
    <source>
        <dbReference type="ARBA" id="ARBA00022801"/>
    </source>
</evidence>
<evidence type="ECO:0000313" key="4">
    <source>
        <dbReference type="EMBL" id="CUM79910.1"/>
    </source>
</evidence>
<protein>
    <submittedName>
        <fullName evidence="4">Sortase (Surface protein transpeptidase)</fullName>
    </submittedName>
</protein>
<proteinExistence type="predicted"/>
<keyword evidence="3" id="KW-0472">Membrane</keyword>
<dbReference type="CDD" id="cd05826">
    <property type="entry name" value="Sortase_B"/>
    <property type="match status" value="1"/>
</dbReference>
<dbReference type="AlphaFoldDB" id="A0A173RPH9"/>
<dbReference type="Pfam" id="PF04203">
    <property type="entry name" value="Sortase"/>
    <property type="match status" value="1"/>
</dbReference>
<dbReference type="SUPFAM" id="SSF63817">
    <property type="entry name" value="Sortase"/>
    <property type="match status" value="1"/>
</dbReference>
<keyword evidence="1" id="KW-0378">Hydrolase</keyword>
<feature type="active site" description="Proton donor/acceptor" evidence="2">
    <location>
        <position position="146"/>
    </location>
</feature>
<dbReference type="InterPro" id="IPR023365">
    <property type="entry name" value="Sortase_dom-sf"/>
</dbReference>
<dbReference type="Gene3D" id="2.40.260.10">
    <property type="entry name" value="Sortase"/>
    <property type="match status" value="1"/>
</dbReference>
<name>A0A173RPH9_9FIRM</name>
<dbReference type="RefSeq" id="WP_055155851.1">
    <property type="nucleotide sequence ID" value="NZ_CYXR01000004.1"/>
</dbReference>
<dbReference type="EMBL" id="CYXR01000004">
    <property type="protein sequence ID" value="CUM79910.1"/>
    <property type="molecule type" value="Genomic_DNA"/>
</dbReference>
<dbReference type="InterPro" id="IPR009835">
    <property type="entry name" value="SrtB"/>
</dbReference>
<reference evidence="4 5" key="1">
    <citation type="submission" date="2015-09" db="EMBL/GenBank/DDBJ databases">
        <authorList>
            <consortium name="Pathogen Informatics"/>
        </authorList>
    </citation>
    <scope>NUCLEOTIDE SEQUENCE [LARGE SCALE GENOMIC DNA]</scope>
    <source>
        <strain evidence="4 5">2789STDY5834962</strain>
    </source>
</reference>
<accession>A0A173RPH9</accession>
<keyword evidence="3" id="KW-1133">Transmembrane helix</keyword>
<keyword evidence="3" id="KW-0812">Transmembrane</keyword>
<dbReference type="GO" id="GO:0016787">
    <property type="term" value="F:hydrolase activity"/>
    <property type="evidence" value="ECO:0007669"/>
    <property type="project" value="UniProtKB-KW"/>
</dbReference>
<dbReference type="InterPro" id="IPR005754">
    <property type="entry name" value="Sortase"/>
</dbReference>
<evidence type="ECO:0000256" key="3">
    <source>
        <dbReference type="SAM" id="Phobius"/>
    </source>
</evidence>
<evidence type="ECO:0000313" key="5">
    <source>
        <dbReference type="Proteomes" id="UP000095727"/>
    </source>
</evidence>